<protein>
    <submittedName>
        <fullName evidence="1">Uncharacterized protein</fullName>
    </submittedName>
</protein>
<evidence type="ECO:0000313" key="1">
    <source>
        <dbReference type="EMBL" id="KPQ45137.1"/>
    </source>
</evidence>
<dbReference type="EMBL" id="LKCM01000020">
    <property type="protein sequence ID" value="KPQ45137.1"/>
    <property type="molecule type" value="Genomic_DNA"/>
</dbReference>
<comment type="caution">
    <text evidence="1">The sequence shown here is derived from an EMBL/GenBank/DDBJ whole genome shotgun (WGS) entry which is preliminary data.</text>
</comment>
<gene>
    <name evidence="1" type="ORF">MPEBLZ_00275</name>
</gene>
<evidence type="ECO:0000313" key="2">
    <source>
        <dbReference type="Proteomes" id="UP000050360"/>
    </source>
</evidence>
<dbReference type="Proteomes" id="UP000050360">
    <property type="component" value="Unassembled WGS sequence"/>
</dbReference>
<accession>A0A0P8E3M3</accession>
<organism evidence="1 2">
    <name type="scientific">Candidatus Methanoperedens nitratireducens</name>
    <dbReference type="NCBI Taxonomy" id="1392998"/>
    <lineage>
        <taxon>Archaea</taxon>
        <taxon>Methanobacteriati</taxon>
        <taxon>Methanobacteriota</taxon>
        <taxon>Stenosarchaea group</taxon>
        <taxon>Methanomicrobia</taxon>
        <taxon>Methanosarcinales</taxon>
        <taxon>ANME-2 cluster</taxon>
        <taxon>Candidatus Methanoperedentaceae</taxon>
        <taxon>Candidatus Methanoperedens</taxon>
    </lineage>
</organism>
<reference evidence="1 2" key="1">
    <citation type="submission" date="2015-09" db="EMBL/GenBank/DDBJ databases">
        <title>A metagenomics-based metabolic model of nitrate-dependent anaerobic oxidation of methane by Methanoperedens-like archaea.</title>
        <authorList>
            <person name="Arshad A."/>
            <person name="Speth D.R."/>
            <person name="De Graaf R.M."/>
            <person name="Op Den Camp H.J."/>
            <person name="Jetten M.S."/>
            <person name="Welte C.U."/>
        </authorList>
    </citation>
    <scope>NUCLEOTIDE SEQUENCE [LARGE SCALE GENOMIC DNA]</scope>
</reference>
<name>A0A0P8E3M3_9EURY</name>
<proteinExistence type="predicted"/>
<dbReference type="AlphaFoldDB" id="A0A0P8E3M3"/>
<sequence>MPWKLESAEQSVKNKSLILRHSVTECKYSSSPDGMWQFEGYVSNLEKLIRIHT</sequence>